<comment type="caution">
    <text evidence="2">The sequence shown here is derived from an EMBL/GenBank/DDBJ whole genome shotgun (WGS) entry which is preliminary data.</text>
</comment>
<evidence type="ECO:0000313" key="3">
    <source>
        <dbReference type="Proteomes" id="UP000075360"/>
    </source>
</evidence>
<proteinExistence type="predicted"/>
<feature type="region of interest" description="Disordered" evidence="1">
    <location>
        <begin position="1"/>
        <end position="20"/>
    </location>
</feature>
<evidence type="ECO:0000256" key="1">
    <source>
        <dbReference type="SAM" id="MobiDB-lite"/>
    </source>
</evidence>
<dbReference type="AlphaFoldDB" id="A0A149U896"/>
<evidence type="ECO:0000313" key="2">
    <source>
        <dbReference type="EMBL" id="KXV61631.1"/>
    </source>
</evidence>
<sequence length="60" mass="6959">MAQTQQKRIEQWKQEHKAEQDAARQEIKRLSFLLTTRPASQNWQATTNLHIPSVALSMSP</sequence>
<accession>A0A149U896</accession>
<name>A0A149U896_9PROT</name>
<feature type="compositionally biased region" description="Basic and acidic residues" evidence="1">
    <location>
        <begin position="7"/>
        <end position="20"/>
    </location>
</feature>
<dbReference type="RefSeq" id="WP_061470318.1">
    <property type="nucleotide sequence ID" value="NZ_LHZU01000072.1"/>
</dbReference>
<reference evidence="2 3" key="1">
    <citation type="submission" date="2015-06" db="EMBL/GenBank/DDBJ databases">
        <title>Improved classification and identification of acetic acid bacteria using matrix-assisted laser desorption/ionization time-of-flight mass spectrometry; Gluconobacter nephelii and Gluconobacter uchimurae are later heterotypic synonyms of Gluconobacter japonicus and Gluconobacter oxydans, respectively.</title>
        <authorList>
            <person name="Li L."/>
            <person name="Cleenwerck I."/>
            <person name="De Vuyst L."/>
            <person name="Vandamme P."/>
        </authorList>
    </citation>
    <scope>NUCLEOTIDE SEQUENCE [LARGE SCALE GENOMIC DNA]</scope>
    <source>
        <strain evidence="2 3">LMG 23690</strain>
    </source>
</reference>
<protein>
    <submittedName>
        <fullName evidence="2">Uncharacterized protein</fullName>
    </submittedName>
</protein>
<gene>
    <name evidence="2" type="ORF">AD948_01045</name>
</gene>
<dbReference type="PATRIC" id="fig|446692.4.peg.557"/>
<dbReference type="EMBL" id="LHZU01000072">
    <property type="protein sequence ID" value="KXV61631.1"/>
    <property type="molecule type" value="Genomic_DNA"/>
</dbReference>
<organism evidence="2 3">
    <name type="scientific">Acetobacter senegalensis</name>
    <dbReference type="NCBI Taxonomy" id="446692"/>
    <lineage>
        <taxon>Bacteria</taxon>
        <taxon>Pseudomonadati</taxon>
        <taxon>Pseudomonadota</taxon>
        <taxon>Alphaproteobacteria</taxon>
        <taxon>Acetobacterales</taxon>
        <taxon>Acetobacteraceae</taxon>
        <taxon>Acetobacter</taxon>
    </lineage>
</organism>
<dbReference type="Proteomes" id="UP000075360">
    <property type="component" value="Unassembled WGS sequence"/>
</dbReference>